<dbReference type="InterPro" id="IPR029044">
    <property type="entry name" value="Nucleotide-diphossugar_trans"/>
</dbReference>
<evidence type="ECO:0000259" key="1">
    <source>
        <dbReference type="Pfam" id="PF00535"/>
    </source>
</evidence>
<protein>
    <submittedName>
        <fullName evidence="2">Glycosyltransferase</fullName>
    </submittedName>
</protein>
<dbReference type="Proteomes" id="UP000011223">
    <property type="component" value="Unassembled WGS sequence"/>
</dbReference>
<dbReference type="CDD" id="cd00761">
    <property type="entry name" value="Glyco_tranf_GTA_type"/>
    <property type="match status" value="1"/>
</dbReference>
<name>R1ILL7_9GAMM</name>
<dbReference type="InterPro" id="IPR050834">
    <property type="entry name" value="Glycosyltransf_2"/>
</dbReference>
<dbReference type="RefSeq" id="WP_002535588.1">
    <property type="nucleotide sequence ID" value="NZ_ANFM02000003.1"/>
</dbReference>
<reference evidence="2 3" key="1">
    <citation type="journal article" date="2014" name="PLoS ONE">
        <title>Grimontia indica AK16(T), sp. nov., Isolated from a Seawater Sample Reports the Presence of Pathogenic Genes Similar to Vibrio Genus.</title>
        <authorList>
            <person name="Singh A."/>
            <person name="Vaidya B."/>
            <person name="Khatri I."/>
            <person name="Srinivas T.N."/>
            <person name="Subramanian S."/>
            <person name="Korpole S."/>
            <person name="Pinnaka A.K."/>
        </authorList>
    </citation>
    <scope>NUCLEOTIDE SEQUENCE [LARGE SCALE GENOMIC DNA]</scope>
    <source>
        <strain evidence="2 3">AK16</strain>
    </source>
</reference>
<dbReference type="PANTHER" id="PTHR43685">
    <property type="entry name" value="GLYCOSYLTRANSFERASE"/>
    <property type="match status" value="1"/>
</dbReference>
<keyword evidence="3" id="KW-1185">Reference proteome</keyword>
<dbReference type="Pfam" id="PF00535">
    <property type="entry name" value="Glycos_transf_2"/>
    <property type="match status" value="1"/>
</dbReference>
<feature type="domain" description="Glycosyltransferase 2-like" evidence="1">
    <location>
        <begin position="4"/>
        <end position="114"/>
    </location>
</feature>
<evidence type="ECO:0000313" key="2">
    <source>
        <dbReference type="EMBL" id="EOD81601.1"/>
    </source>
</evidence>
<dbReference type="SUPFAM" id="SSF53448">
    <property type="entry name" value="Nucleotide-diphospho-sugar transferases"/>
    <property type="match status" value="1"/>
</dbReference>
<gene>
    <name evidence="2" type="ORF">D515_02571</name>
</gene>
<proteinExistence type="predicted"/>
<comment type="caution">
    <text evidence="2">The sequence shown here is derived from an EMBL/GenBank/DDBJ whole genome shotgun (WGS) entry which is preliminary data.</text>
</comment>
<evidence type="ECO:0000313" key="3">
    <source>
        <dbReference type="Proteomes" id="UP000011223"/>
    </source>
</evidence>
<dbReference type="eggNOG" id="COG1216">
    <property type="taxonomic scope" value="Bacteria"/>
</dbReference>
<dbReference type="PANTHER" id="PTHR43685:SF2">
    <property type="entry name" value="GLYCOSYLTRANSFERASE 2-LIKE DOMAIN-CONTAINING PROTEIN"/>
    <property type="match status" value="1"/>
</dbReference>
<dbReference type="EMBL" id="ANFM02000003">
    <property type="protein sequence ID" value="EOD81601.1"/>
    <property type="molecule type" value="Genomic_DNA"/>
</dbReference>
<dbReference type="GO" id="GO:0016740">
    <property type="term" value="F:transferase activity"/>
    <property type="evidence" value="ECO:0007669"/>
    <property type="project" value="UniProtKB-KW"/>
</dbReference>
<dbReference type="Gene3D" id="3.90.550.10">
    <property type="entry name" value="Spore Coat Polysaccharide Biosynthesis Protein SpsA, Chain A"/>
    <property type="match status" value="1"/>
</dbReference>
<accession>R1ILL7</accession>
<sequence length="281" mass="32722">MKFSLVLCTIGRLKEVEDFLNSLLNQKVNYEIIIVDQNDSNELKERFEENFSFLCDRTTYLKVKEKGLSKSRNLGLKYASGDIVCFPDDDCIYSNDLLLRIEDYFLSNEVDVLSIKSVGNVEFLKNSEIKEQSKVTKCGIFSKIISYSMFFKAESIKNKRFDERLGVGSQFGSTEESDFLLSVINDGYSVKYIPDLKVYHPEKIEDYNNLERMKYYSLGVGAFYKKNMNANNLKIAPLMIKSFLGPLCAMVIFKVRRKKKEYSWYREMFISRASGFKNYEK</sequence>
<dbReference type="InterPro" id="IPR001173">
    <property type="entry name" value="Glyco_trans_2-like"/>
</dbReference>
<dbReference type="AlphaFoldDB" id="R1ILL7"/>
<organism evidence="2 3">
    <name type="scientific">Grimontia indica</name>
    <dbReference type="NCBI Taxonomy" id="1056512"/>
    <lineage>
        <taxon>Bacteria</taxon>
        <taxon>Pseudomonadati</taxon>
        <taxon>Pseudomonadota</taxon>
        <taxon>Gammaproteobacteria</taxon>
        <taxon>Vibrionales</taxon>
        <taxon>Vibrionaceae</taxon>
        <taxon>Grimontia</taxon>
    </lineage>
</organism>